<dbReference type="AlphaFoldDB" id="A0A830HWM4"/>
<comment type="caution">
    <text evidence="2">The sequence shown here is derived from an EMBL/GenBank/DDBJ whole genome shotgun (WGS) entry which is preliminary data.</text>
</comment>
<dbReference type="InterPro" id="IPR013083">
    <property type="entry name" value="Znf_RING/FYVE/PHD"/>
</dbReference>
<feature type="compositionally biased region" description="Basic and acidic residues" evidence="1">
    <location>
        <begin position="244"/>
        <end position="334"/>
    </location>
</feature>
<proteinExistence type="predicted"/>
<name>A0A830HWM4_9CHLO</name>
<keyword evidence="3" id="KW-1185">Reference proteome</keyword>
<organism evidence="2 3">
    <name type="scientific">Pycnococcus provasolii</name>
    <dbReference type="NCBI Taxonomy" id="41880"/>
    <lineage>
        <taxon>Eukaryota</taxon>
        <taxon>Viridiplantae</taxon>
        <taxon>Chlorophyta</taxon>
        <taxon>Pseudoscourfieldiophyceae</taxon>
        <taxon>Pseudoscourfieldiales</taxon>
        <taxon>Pycnococcaceae</taxon>
        <taxon>Pycnococcus</taxon>
    </lineage>
</organism>
<protein>
    <recommendedName>
        <fullName evidence="4">PHD-type domain-containing protein</fullName>
    </recommendedName>
</protein>
<evidence type="ECO:0000313" key="3">
    <source>
        <dbReference type="Proteomes" id="UP000660262"/>
    </source>
</evidence>
<evidence type="ECO:0000313" key="2">
    <source>
        <dbReference type="EMBL" id="GHP09317.1"/>
    </source>
</evidence>
<accession>A0A830HWM4</accession>
<reference evidence="2" key="1">
    <citation type="submission" date="2020-10" db="EMBL/GenBank/DDBJ databases">
        <title>Unveiling of a novel bifunctional photoreceptor, Dualchrome1, isolated from a cosmopolitan green alga.</title>
        <authorList>
            <person name="Suzuki S."/>
            <person name="Kawachi M."/>
        </authorList>
    </citation>
    <scope>NUCLEOTIDE SEQUENCE</scope>
    <source>
        <strain evidence="2">NIES 2893</strain>
    </source>
</reference>
<dbReference type="Proteomes" id="UP000660262">
    <property type="component" value="Unassembled WGS sequence"/>
</dbReference>
<evidence type="ECO:0008006" key="4">
    <source>
        <dbReference type="Google" id="ProtNLM"/>
    </source>
</evidence>
<dbReference type="Gene3D" id="3.30.40.10">
    <property type="entry name" value="Zinc/RING finger domain, C3HC4 (zinc finger)"/>
    <property type="match status" value="1"/>
</dbReference>
<sequence length="610" mass="68551">MAAPSHAGMLTCPICNTFQAKTELEIASHAERCRPRNKPETLDAAQLAAPATTRETTTHAKRKTSSTPAKPRDPLGDVSEQCCVFCLRPRGEGAFRQVHSQEYGVFSTHVLCALYNSGVPAETDDTGASIARGATVELKRAHTGPPHLCSAHKCRKKRALLGCAHPKCPREFHFPCARELAREGRAVFAKNVRACACFEHMEWLRSQMECEENFSGIWFEREVNEQGAAAEPTTTNDEAEADENVERLQREETERRAREEAEGARKKEEEVRRIREEEEQKREEARRRGETERRAREEALRREETERRAREEAEGARKKEEVRRIREEEKEREEARRATAIAAVIPPDSGLFPDPPIFLLGHALTHSQLAIARKTMRAMRNEPGDTPLWKTIRVLSKNTSVNTTVSTEHLQRSLLSLLGVDEECLLGNVLDDPEDVLVHQPSKREDVTRAIKRACHYMLLNDDVMLRSRRKFVAGDVIAPVGGVVMTEAEYDTVRYPKSFSASSVADLLDHDVVLESASSICHYDGGTAVFVKPGRQDDLDLCIPIGRNARRDQTFFLDVEVFGVPLRFLIAATNIKEQDPIYPPRNIAKERVVELLATASGAAKRAKLN</sequence>
<evidence type="ECO:0000256" key="1">
    <source>
        <dbReference type="SAM" id="MobiDB-lite"/>
    </source>
</evidence>
<gene>
    <name evidence="2" type="ORF">PPROV_000805300</name>
</gene>
<dbReference type="EMBL" id="BNJQ01000024">
    <property type="protein sequence ID" value="GHP09317.1"/>
    <property type="molecule type" value="Genomic_DNA"/>
</dbReference>
<feature type="region of interest" description="Disordered" evidence="1">
    <location>
        <begin position="33"/>
        <end position="75"/>
    </location>
</feature>
<feature type="region of interest" description="Disordered" evidence="1">
    <location>
        <begin position="226"/>
        <end position="334"/>
    </location>
</feature>
<dbReference type="OrthoDB" id="512616at2759"/>